<dbReference type="EMBL" id="RBIM01000007">
    <property type="protein sequence ID" value="RKQ95218.1"/>
    <property type="molecule type" value="Genomic_DNA"/>
</dbReference>
<dbReference type="RefSeq" id="WP_121212222.1">
    <property type="nucleotide sequence ID" value="NZ_RBIM01000007.1"/>
</dbReference>
<evidence type="ECO:0000256" key="1">
    <source>
        <dbReference type="SAM" id="MobiDB-lite"/>
    </source>
</evidence>
<feature type="compositionally biased region" description="Polar residues" evidence="1">
    <location>
        <begin position="29"/>
        <end position="39"/>
    </location>
</feature>
<feature type="region of interest" description="Disordered" evidence="1">
    <location>
        <begin position="20"/>
        <end position="52"/>
    </location>
</feature>
<feature type="compositionally biased region" description="Low complexity" evidence="1">
    <location>
        <begin position="40"/>
        <end position="52"/>
    </location>
</feature>
<proteinExistence type="predicted"/>
<gene>
    <name evidence="3" type="ORF">C7435_2907</name>
</gene>
<dbReference type="OrthoDB" id="7626611at2"/>
<comment type="caution">
    <text evidence="3">The sequence shown here is derived from an EMBL/GenBank/DDBJ whole genome shotgun (WGS) entry which is preliminary data.</text>
</comment>
<protein>
    <submittedName>
        <fullName evidence="3">Uncharacterized protein</fullName>
    </submittedName>
</protein>
<feature type="chain" id="PRO_5019741801" evidence="2">
    <location>
        <begin position="22"/>
        <end position="360"/>
    </location>
</feature>
<reference evidence="3 4" key="1">
    <citation type="submission" date="2018-10" db="EMBL/GenBank/DDBJ databases">
        <title>Genomic Encyclopedia of Type Strains, Phase IV (KMG-IV): sequencing the most valuable type-strain genomes for metagenomic binning, comparative biology and taxonomic classification.</title>
        <authorList>
            <person name="Goeker M."/>
        </authorList>
    </citation>
    <scope>NUCLEOTIDE SEQUENCE [LARGE SCALE GENOMIC DNA]</scope>
    <source>
        <strain evidence="3 4">DSM 4734</strain>
    </source>
</reference>
<dbReference type="Proteomes" id="UP000273675">
    <property type="component" value="Unassembled WGS sequence"/>
</dbReference>
<accession>A0A495D135</accession>
<keyword evidence="2" id="KW-0732">Signal</keyword>
<sequence length="360" mass="38407">MLTSLLAIGALSMSMSLTLQDATPPASEPSGTAPSASTVPETPADATSAAPAAPVLQLGQVEPRNPTLVERSAGEYAAYHGVIADLHSAPIASSQDLDTAMNRLTAFYGEERLVRAWIAYAAIIAARHPEYLDEVRELADYYGPEAAMTGLMYDPTYATSFASSEDAQASVVDAMAADNAEIREVSERYRAAAYDLQSERWANRSYGDRSDRLAELSVMGSQPINMTDEVLMTLSGGFDNGLPASALFEHMDAAPLSDRASVAPQLTLTVGEAVPDPDRSRIGRILSVAALQSLNNGDPARTDQVVDALLADPVVERCLAWVRLDLQQCVAAGHFMYEDSFCIAEHALMDVSRCLGSSAN</sequence>
<name>A0A495D135_9PROT</name>
<evidence type="ECO:0000313" key="3">
    <source>
        <dbReference type="EMBL" id="RKQ95218.1"/>
    </source>
</evidence>
<dbReference type="AlphaFoldDB" id="A0A495D135"/>
<organism evidence="3 4">
    <name type="scientific">Maricaulis maris</name>
    <dbReference type="NCBI Taxonomy" id="74318"/>
    <lineage>
        <taxon>Bacteria</taxon>
        <taxon>Pseudomonadati</taxon>
        <taxon>Pseudomonadota</taxon>
        <taxon>Alphaproteobacteria</taxon>
        <taxon>Maricaulales</taxon>
        <taxon>Maricaulaceae</taxon>
        <taxon>Maricaulis</taxon>
    </lineage>
</organism>
<evidence type="ECO:0000313" key="4">
    <source>
        <dbReference type="Proteomes" id="UP000273675"/>
    </source>
</evidence>
<evidence type="ECO:0000256" key="2">
    <source>
        <dbReference type="SAM" id="SignalP"/>
    </source>
</evidence>
<feature type="signal peptide" evidence="2">
    <location>
        <begin position="1"/>
        <end position="21"/>
    </location>
</feature>